<comment type="caution">
    <text evidence="2">The sequence shown here is derived from an EMBL/GenBank/DDBJ whole genome shotgun (WGS) entry which is preliminary data.</text>
</comment>
<reference evidence="4 5" key="2">
    <citation type="submission" date="2019-06" db="EMBL/GenBank/DDBJ databases">
        <title>Co-occurence of chitin degradation, pigmentation and bioactivity in marine Pseudoalteromonas.</title>
        <authorList>
            <person name="Sonnenschein E.C."/>
            <person name="Bech P.K."/>
        </authorList>
    </citation>
    <scope>NUCLEOTIDE SEQUENCE [LARGE SCALE GENOMIC DNA]</scope>
    <source>
        <strain evidence="5">S3790</strain>
        <strain evidence="4">S3895</strain>
    </source>
</reference>
<dbReference type="InterPro" id="IPR008962">
    <property type="entry name" value="PapD-like_sf"/>
</dbReference>
<evidence type="ECO:0000259" key="1">
    <source>
        <dbReference type="Pfam" id="PF00345"/>
    </source>
</evidence>
<sequence>MRYFSNLFIMFTSLFFCVDTLANLMITPTRVSLAERDRTTKVYIINTSNETKTYRLIWTEKLAKSEGGYVNHDGLLPTSLSPMMRMSPSQVTLKAGEKQVVKLAVRKPKGLKSQEYRSHLLFQALPNQSPATEKELGINLNMVLSYSIPVILKYGSDLPKVSISDVKVTKDKVSLNFNHTGDFSAFGDVVVYFNSKNSSKPQRIGLIAGYSIYPELTSLNTTLKFLDGFRVTEPGDITVKYMGKEEYKKILFAEKTISVDSLL</sequence>
<reference evidence="2 5" key="1">
    <citation type="submission" date="2018-01" db="EMBL/GenBank/DDBJ databases">
        <authorList>
            <person name="Paulsen S."/>
            <person name="Gram L.K."/>
        </authorList>
    </citation>
    <scope>NUCLEOTIDE SEQUENCE [LARGE SCALE GENOMIC DNA]</scope>
    <source>
        <strain evidence="2 5">S3790</strain>
        <strain evidence="3">S3895</strain>
    </source>
</reference>
<gene>
    <name evidence="2" type="ORF">CWC19_04565</name>
    <name evidence="3" type="ORF">CWC20_11030</name>
</gene>
<protein>
    <submittedName>
        <fullName evidence="2">Molecular chaperone</fullName>
    </submittedName>
</protein>
<dbReference type="AlphaFoldDB" id="A0A5S3VCX4"/>
<dbReference type="OrthoDB" id="6658153at2"/>
<evidence type="ECO:0000313" key="5">
    <source>
        <dbReference type="Proteomes" id="UP000307217"/>
    </source>
</evidence>
<feature type="domain" description="Pili assembly chaperone N-terminal" evidence="1">
    <location>
        <begin position="24"/>
        <end position="152"/>
    </location>
</feature>
<evidence type="ECO:0000313" key="2">
    <source>
        <dbReference type="EMBL" id="TMO69449.1"/>
    </source>
</evidence>
<name>A0A5S3VCX4_9GAMM</name>
<organism evidence="2 5">
    <name type="scientific">Pseudoalteromonas aurantia</name>
    <dbReference type="NCBI Taxonomy" id="43654"/>
    <lineage>
        <taxon>Bacteria</taxon>
        <taxon>Pseudomonadati</taxon>
        <taxon>Pseudomonadota</taxon>
        <taxon>Gammaproteobacteria</taxon>
        <taxon>Alteromonadales</taxon>
        <taxon>Pseudoalteromonadaceae</taxon>
        <taxon>Pseudoalteromonas</taxon>
    </lineage>
</organism>
<dbReference type="GO" id="GO:0071555">
    <property type="term" value="P:cell wall organization"/>
    <property type="evidence" value="ECO:0007669"/>
    <property type="project" value="InterPro"/>
</dbReference>
<dbReference type="GO" id="GO:0030288">
    <property type="term" value="C:outer membrane-bounded periplasmic space"/>
    <property type="evidence" value="ECO:0007669"/>
    <property type="project" value="InterPro"/>
</dbReference>
<dbReference type="InterPro" id="IPR016147">
    <property type="entry name" value="Pili_assmbl_chaperone_N"/>
</dbReference>
<dbReference type="EMBL" id="PNBX01000015">
    <property type="protein sequence ID" value="TMO69449.1"/>
    <property type="molecule type" value="Genomic_DNA"/>
</dbReference>
<dbReference type="RefSeq" id="WP_138590410.1">
    <property type="nucleotide sequence ID" value="NZ_PNBW01000048.1"/>
</dbReference>
<dbReference type="Gene3D" id="2.60.40.10">
    <property type="entry name" value="Immunoglobulins"/>
    <property type="match status" value="1"/>
</dbReference>
<reference evidence="2" key="3">
    <citation type="submission" date="2019-09" db="EMBL/GenBank/DDBJ databases">
        <title>Co-occurence of chitin degradation, pigmentation and bioactivity in marine Pseudoalteromonas.</title>
        <authorList>
            <person name="Sonnenschein E.C."/>
            <person name="Bech P.K."/>
        </authorList>
    </citation>
    <scope>NUCLEOTIDE SEQUENCE</scope>
    <source>
        <strain evidence="2">S3790</strain>
        <strain evidence="3">S3895</strain>
    </source>
</reference>
<dbReference type="SUPFAM" id="SSF49354">
    <property type="entry name" value="PapD-like"/>
    <property type="match status" value="1"/>
</dbReference>
<keyword evidence="4" id="KW-1185">Reference proteome</keyword>
<dbReference type="Proteomes" id="UP000307217">
    <property type="component" value="Unassembled WGS sequence"/>
</dbReference>
<dbReference type="Proteomes" id="UP000307164">
    <property type="component" value="Unassembled WGS sequence"/>
</dbReference>
<dbReference type="Pfam" id="PF00345">
    <property type="entry name" value="PapD_N"/>
    <property type="match status" value="1"/>
</dbReference>
<accession>A0A5S3VCX4</accession>
<dbReference type="EMBL" id="PNBW01000048">
    <property type="protein sequence ID" value="TMO74455.1"/>
    <property type="molecule type" value="Genomic_DNA"/>
</dbReference>
<proteinExistence type="predicted"/>
<evidence type="ECO:0000313" key="3">
    <source>
        <dbReference type="EMBL" id="TMO74455.1"/>
    </source>
</evidence>
<evidence type="ECO:0000313" key="4">
    <source>
        <dbReference type="Proteomes" id="UP000307164"/>
    </source>
</evidence>
<dbReference type="InterPro" id="IPR013783">
    <property type="entry name" value="Ig-like_fold"/>
</dbReference>